<dbReference type="EMBL" id="UARG01000017">
    <property type="protein sequence ID" value="SQA78826.1"/>
    <property type="molecule type" value="Genomic_DNA"/>
</dbReference>
<evidence type="ECO:0000313" key="3">
    <source>
        <dbReference type="Proteomes" id="UP000249891"/>
    </source>
</evidence>
<dbReference type="Proteomes" id="UP000249891">
    <property type="component" value="Unassembled WGS sequence"/>
</dbReference>
<name>A0A2X2RC64_CAPOC</name>
<evidence type="ECO:0000313" key="2">
    <source>
        <dbReference type="EMBL" id="SQA78826.1"/>
    </source>
</evidence>
<dbReference type="PANTHER" id="PTHR37308">
    <property type="entry name" value="INTEGRAL MEMBRANE PROTEIN"/>
    <property type="match status" value="1"/>
</dbReference>
<keyword evidence="1" id="KW-0472">Membrane</keyword>
<feature type="transmembrane region" description="Helical" evidence="1">
    <location>
        <begin position="122"/>
        <end position="140"/>
    </location>
</feature>
<feature type="transmembrane region" description="Helical" evidence="1">
    <location>
        <begin position="305"/>
        <end position="322"/>
    </location>
</feature>
<evidence type="ECO:0000256" key="1">
    <source>
        <dbReference type="SAM" id="Phobius"/>
    </source>
</evidence>
<dbReference type="Pfam" id="PF04018">
    <property type="entry name" value="VCA0040-like"/>
    <property type="match status" value="1"/>
</dbReference>
<proteinExistence type="predicted"/>
<reference evidence="2 3" key="1">
    <citation type="submission" date="2018-06" db="EMBL/GenBank/DDBJ databases">
        <authorList>
            <consortium name="Pathogen Informatics"/>
            <person name="Doyle S."/>
        </authorList>
    </citation>
    <scope>NUCLEOTIDE SEQUENCE [LARGE SCALE GENOMIC DNA]</scope>
    <source>
        <strain evidence="2 3">NCTC11546</strain>
    </source>
</reference>
<dbReference type="PANTHER" id="PTHR37308:SF1">
    <property type="entry name" value="POLYPRENYL-PHOSPHATE TRANSPORTER"/>
    <property type="match status" value="1"/>
</dbReference>
<organism evidence="2 3">
    <name type="scientific">Capnocytophaga ochracea</name>
    <dbReference type="NCBI Taxonomy" id="1018"/>
    <lineage>
        <taxon>Bacteria</taxon>
        <taxon>Pseudomonadati</taxon>
        <taxon>Bacteroidota</taxon>
        <taxon>Flavobacteriia</taxon>
        <taxon>Flavobacteriales</taxon>
        <taxon>Flavobacteriaceae</taxon>
        <taxon>Capnocytophaga</taxon>
    </lineage>
</organism>
<sequence>MNIILLLLHPLSSILKQKPFFMKRTFLDYFFITLKGLAMGAADVVPGVSGGTIAFISGIYEELVDSISKVTLQAFKLLFTKGLVAFWKHINGNFFVALFAGIGISILSLAKGMKWLLENHPIIVWSFFFGLMIASVFFLTKEIKRWNLAAVLTMVVGGIVAYIITVIPPLVNGSNQSIIFIFFCGALAICAMILPGISGAFVLVLLGAYHTVLDALSSWNFKVIGVFAIGAITGILSFSKALKWLFAKFRNLTFAGLTGFIIGSLNKVWPWKETLETDPTNGSVIWEKSISPWAFKTITNTNPQILTAILLAIIGFCVIYSIEKLGAKRTQN</sequence>
<keyword evidence="1" id="KW-0812">Transmembrane</keyword>
<dbReference type="AlphaFoldDB" id="A0A2X2RC64"/>
<feature type="transmembrane region" description="Helical" evidence="1">
    <location>
        <begin position="179"/>
        <end position="209"/>
    </location>
</feature>
<protein>
    <submittedName>
        <fullName evidence="2">Domain of uncharacterized function (DUF368)</fullName>
    </submittedName>
</protein>
<feature type="transmembrane region" description="Helical" evidence="1">
    <location>
        <begin position="146"/>
        <end position="167"/>
    </location>
</feature>
<accession>A0A2X2RC64</accession>
<dbReference type="InterPro" id="IPR007163">
    <property type="entry name" value="VCA0040-like"/>
</dbReference>
<gene>
    <name evidence="2" type="ORF">NCTC11546_02075</name>
</gene>
<feature type="transmembrane region" description="Helical" evidence="1">
    <location>
        <begin position="90"/>
        <end position="110"/>
    </location>
</feature>
<keyword evidence="1" id="KW-1133">Transmembrane helix</keyword>
<feature type="transmembrane region" description="Helical" evidence="1">
    <location>
        <begin position="221"/>
        <end position="239"/>
    </location>
</feature>